<dbReference type="AlphaFoldDB" id="A0A829YK20"/>
<feature type="chain" id="PRO_5032583655" description="Sulfite:cytochrome C oxidoreductase subunit B" evidence="1">
    <location>
        <begin position="23"/>
        <end position="123"/>
    </location>
</feature>
<name>A0A829YK20_9GAMM</name>
<dbReference type="Proteomes" id="UP000445000">
    <property type="component" value="Unassembled WGS sequence"/>
</dbReference>
<evidence type="ECO:0000256" key="1">
    <source>
        <dbReference type="SAM" id="SignalP"/>
    </source>
</evidence>
<dbReference type="Gene3D" id="1.10.760.10">
    <property type="entry name" value="Cytochrome c-like domain"/>
    <property type="match status" value="1"/>
</dbReference>
<comment type="caution">
    <text evidence="2">The sequence shown here is derived from an EMBL/GenBank/DDBJ whole genome shotgun (WGS) entry which is preliminary data.</text>
</comment>
<keyword evidence="3" id="KW-1185">Reference proteome</keyword>
<reference evidence="3" key="1">
    <citation type="submission" date="2020-01" db="EMBL/GenBank/DDBJ databases">
        <title>'Steroidobacter agaridevorans' sp. nov., agar-degrading bacteria isolated from rhizosphere soils.</title>
        <authorList>
            <person name="Ikenaga M."/>
            <person name="Kataoka M."/>
            <person name="Murouchi A."/>
            <person name="Katsuragi S."/>
            <person name="Sakai M."/>
        </authorList>
    </citation>
    <scope>NUCLEOTIDE SEQUENCE [LARGE SCALE GENOMIC DNA]</scope>
    <source>
        <strain evidence="3">YU21-B</strain>
    </source>
</reference>
<proteinExistence type="predicted"/>
<sequence>MSNRALAFALTLCACAATPSHAGEESIRLKEGMGRDVTTARCAVCHSLDYIIMVAPVMNRAAWEKSVRKMIDVFGAPMSEQDARSIVEYLGKHYSVSEAPAQSIQAPVPARAAMTMGVTRQTD</sequence>
<organism evidence="2 3">
    <name type="scientific">Steroidobacter agaridevorans</name>
    <dbReference type="NCBI Taxonomy" id="2695856"/>
    <lineage>
        <taxon>Bacteria</taxon>
        <taxon>Pseudomonadati</taxon>
        <taxon>Pseudomonadota</taxon>
        <taxon>Gammaproteobacteria</taxon>
        <taxon>Steroidobacterales</taxon>
        <taxon>Steroidobacteraceae</taxon>
        <taxon>Steroidobacter</taxon>
    </lineage>
</organism>
<dbReference type="EMBL" id="BLJN01000006">
    <property type="protein sequence ID" value="GFE83665.1"/>
    <property type="molecule type" value="Genomic_DNA"/>
</dbReference>
<dbReference type="RefSeq" id="WP_202626954.1">
    <property type="nucleotide sequence ID" value="NZ_BLJN01000006.1"/>
</dbReference>
<feature type="signal peptide" evidence="1">
    <location>
        <begin position="1"/>
        <end position="22"/>
    </location>
</feature>
<evidence type="ECO:0008006" key="4">
    <source>
        <dbReference type="Google" id="ProtNLM"/>
    </source>
</evidence>
<dbReference type="GO" id="GO:0020037">
    <property type="term" value="F:heme binding"/>
    <property type="evidence" value="ECO:0007669"/>
    <property type="project" value="InterPro"/>
</dbReference>
<dbReference type="PROSITE" id="PS51257">
    <property type="entry name" value="PROKAR_LIPOPROTEIN"/>
    <property type="match status" value="1"/>
</dbReference>
<dbReference type="SUPFAM" id="SSF46626">
    <property type="entry name" value="Cytochrome c"/>
    <property type="match status" value="1"/>
</dbReference>
<gene>
    <name evidence="2" type="ORF">GCM10011487_56650</name>
</gene>
<evidence type="ECO:0000313" key="3">
    <source>
        <dbReference type="Proteomes" id="UP000445000"/>
    </source>
</evidence>
<dbReference type="GO" id="GO:0009055">
    <property type="term" value="F:electron transfer activity"/>
    <property type="evidence" value="ECO:0007669"/>
    <property type="project" value="InterPro"/>
</dbReference>
<protein>
    <recommendedName>
        <fullName evidence="4">Sulfite:cytochrome C oxidoreductase subunit B</fullName>
    </recommendedName>
</protein>
<dbReference type="InterPro" id="IPR036909">
    <property type="entry name" value="Cyt_c-like_dom_sf"/>
</dbReference>
<evidence type="ECO:0000313" key="2">
    <source>
        <dbReference type="EMBL" id="GFE83665.1"/>
    </source>
</evidence>
<keyword evidence="1" id="KW-0732">Signal</keyword>
<accession>A0A829YK20</accession>